<dbReference type="AlphaFoldDB" id="A0A8J3CFF0"/>
<organism evidence="1 2">
    <name type="scientific">Longimycelium tulufanense</name>
    <dbReference type="NCBI Taxonomy" id="907463"/>
    <lineage>
        <taxon>Bacteria</taxon>
        <taxon>Bacillati</taxon>
        <taxon>Actinomycetota</taxon>
        <taxon>Actinomycetes</taxon>
        <taxon>Pseudonocardiales</taxon>
        <taxon>Pseudonocardiaceae</taxon>
        <taxon>Longimycelium</taxon>
    </lineage>
</organism>
<comment type="caution">
    <text evidence="1">The sequence shown here is derived from an EMBL/GenBank/DDBJ whole genome shotgun (WGS) entry which is preliminary data.</text>
</comment>
<evidence type="ECO:0000313" key="1">
    <source>
        <dbReference type="EMBL" id="GGM67633.1"/>
    </source>
</evidence>
<keyword evidence="2" id="KW-1185">Reference proteome</keyword>
<sequence length="416" mass="45685">MSALLTGVRNATLEDMVTMLRDQQAAKLDVVAPATALRSRNAAIELSDVEPTFDENGVTVVDGLYVPTAAADATIADKLGISLKYLRRLREQRPDLYDANVNGWLHGRTRVRHGQREVLYPADDRSFLLRTFRSQNSEQGVLRALLSDRFGIIDNLDVLTAVLDGIRQADAEVEVRACDLSDSSMHCKVYSPSIATLAPHFLRNYRNPFANPELEAERRRVSGDLDQWRRLAQDEGMGYEAGEEPVMFAGFRFSNSEIGGGSVTLKPELFVKICRNGLTLPLLALRKIHVGAKMDNGTVTWSQDTQNKHLAVLTAQTRDAVRQWLTPEFLTAQVAQLEQQAGAPVTEPEKTLKVVAKRLGFTESERDGVLSHFIAGGQLSAAGVANAITSYSQTIADPDRADTLDDLALSALALVQ</sequence>
<reference evidence="1" key="1">
    <citation type="journal article" date="2014" name="Int. J. Syst. Evol. Microbiol.">
        <title>Complete genome sequence of Corynebacterium casei LMG S-19264T (=DSM 44701T), isolated from a smear-ripened cheese.</title>
        <authorList>
            <consortium name="US DOE Joint Genome Institute (JGI-PGF)"/>
            <person name="Walter F."/>
            <person name="Albersmeier A."/>
            <person name="Kalinowski J."/>
            <person name="Ruckert C."/>
        </authorList>
    </citation>
    <scope>NUCLEOTIDE SEQUENCE</scope>
    <source>
        <strain evidence="1">CGMCC 4.5737</strain>
    </source>
</reference>
<dbReference type="EMBL" id="BMMK01000022">
    <property type="protein sequence ID" value="GGM67633.1"/>
    <property type="molecule type" value="Genomic_DNA"/>
</dbReference>
<proteinExistence type="predicted"/>
<dbReference type="RefSeq" id="WP_189060186.1">
    <property type="nucleotide sequence ID" value="NZ_BMMK01000022.1"/>
</dbReference>
<protein>
    <recommendedName>
        <fullName evidence="3">DUF932 domain-containing protein</fullName>
    </recommendedName>
</protein>
<accession>A0A8J3CFF0</accession>
<reference evidence="1" key="2">
    <citation type="submission" date="2020-09" db="EMBL/GenBank/DDBJ databases">
        <authorList>
            <person name="Sun Q."/>
            <person name="Zhou Y."/>
        </authorList>
    </citation>
    <scope>NUCLEOTIDE SEQUENCE</scope>
    <source>
        <strain evidence="1">CGMCC 4.5737</strain>
    </source>
</reference>
<gene>
    <name evidence="1" type="ORF">GCM10012275_42760</name>
</gene>
<dbReference type="Proteomes" id="UP000637578">
    <property type="component" value="Unassembled WGS sequence"/>
</dbReference>
<evidence type="ECO:0000313" key="2">
    <source>
        <dbReference type="Proteomes" id="UP000637578"/>
    </source>
</evidence>
<name>A0A8J3CFF0_9PSEU</name>
<evidence type="ECO:0008006" key="3">
    <source>
        <dbReference type="Google" id="ProtNLM"/>
    </source>
</evidence>